<dbReference type="Proteomes" id="UP001268610">
    <property type="component" value="Unassembled WGS sequence"/>
</dbReference>
<dbReference type="EMBL" id="JAVLSF010000036">
    <property type="protein sequence ID" value="MDR9777233.1"/>
    <property type="molecule type" value="Genomic_DNA"/>
</dbReference>
<accession>A0AAJ2H1X2</accession>
<dbReference type="RefSeq" id="WP_310865793.1">
    <property type="nucleotide sequence ID" value="NZ_JAVLSF010000036.1"/>
</dbReference>
<protein>
    <submittedName>
        <fullName evidence="1">Uncharacterized protein</fullName>
    </submittedName>
</protein>
<proteinExistence type="predicted"/>
<evidence type="ECO:0000313" key="2">
    <source>
        <dbReference type="Proteomes" id="UP001268610"/>
    </source>
</evidence>
<organism evidence="1 2">
    <name type="scientific">Rhizobium hidalgonense</name>
    <dbReference type="NCBI Taxonomy" id="1538159"/>
    <lineage>
        <taxon>Bacteria</taxon>
        <taxon>Pseudomonadati</taxon>
        <taxon>Pseudomonadota</taxon>
        <taxon>Alphaproteobacteria</taxon>
        <taxon>Hyphomicrobiales</taxon>
        <taxon>Rhizobiaceae</taxon>
        <taxon>Rhizobium/Agrobacterium group</taxon>
        <taxon>Rhizobium</taxon>
    </lineage>
</organism>
<dbReference type="AlphaFoldDB" id="A0AAJ2H1X2"/>
<reference evidence="1" key="1">
    <citation type="submission" date="2023-04" db="EMBL/GenBank/DDBJ databases">
        <title>Genomic characterization of faba bean (Vicia faba) microsymbionts in Mexican soils.</title>
        <authorList>
            <person name="Rivera Orduna F.N."/>
            <person name="Guevara-Luna J."/>
            <person name="Yan J."/>
            <person name="Arroyo-Herrera I."/>
            <person name="Li Y."/>
            <person name="Vasquez-Murrieta M.S."/>
            <person name="Wang E.T."/>
        </authorList>
    </citation>
    <scope>NUCLEOTIDE SEQUENCE</scope>
    <source>
        <strain evidence="1">CH26</strain>
    </source>
</reference>
<comment type="caution">
    <text evidence="1">The sequence shown here is derived from an EMBL/GenBank/DDBJ whole genome shotgun (WGS) entry which is preliminary data.</text>
</comment>
<sequence length="175" mass="19517">MIYFAQPTNGGPIRIGASEGMNARRRTLGTWLPGGVEVILEITGSFLGEAVLHHCFNPIRIERDWFRSCDVIWRFVLDAKTKRQQWIPVDKGPAIRIDRSEFISEFGDIDTAASVLGYKSVLQFETALKWQTGAGYSLSSKMAFIKLLKAGRLPKYISDLHKDFLPVSAGVEVAA</sequence>
<gene>
    <name evidence="1" type="ORF">RJJ65_32260</name>
</gene>
<evidence type="ECO:0000313" key="1">
    <source>
        <dbReference type="EMBL" id="MDR9777233.1"/>
    </source>
</evidence>
<name>A0AAJ2H1X2_9HYPH</name>